<organism evidence="2 3">
    <name type="scientific">Massilia glaciei</name>
    <dbReference type="NCBI Taxonomy" id="1524097"/>
    <lineage>
        <taxon>Bacteria</taxon>
        <taxon>Pseudomonadati</taxon>
        <taxon>Pseudomonadota</taxon>
        <taxon>Betaproteobacteria</taxon>
        <taxon>Burkholderiales</taxon>
        <taxon>Oxalobacteraceae</taxon>
        <taxon>Telluria group</taxon>
        <taxon>Massilia</taxon>
    </lineage>
</organism>
<comment type="caution">
    <text evidence="2">The sequence shown here is derived from an EMBL/GenBank/DDBJ whole genome shotgun (WGS) entry which is preliminary data.</text>
</comment>
<keyword evidence="3" id="KW-1185">Reference proteome</keyword>
<name>A0A2U2I7L0_9BURK</name>
<evidence type="ECO:0000313" key="2">
    <source>
        <dbReference type="EMBL" id="PWF55731.1"/>
    </source>
</evidence>
<dbReference type="Proteomes" id="UP000241421">
    <property type="component" value="Unassembled WGS sequence"/>
</dbReference>
<evidence type="ECO:0000256" key="1">
    <source>
        <dbReference type="SAM" id="MobiDB-lite"/>
    </source>
</evidence>
<evidence type="ECO:0000313" key="3">
    <source>
        <dbReference type="Proteomes" id="UP000241421"/>
    </source>
</evidence>
<dbReference type="AlphaFoldDB" id="A0A2U2I7L0"/>
<sequence length="350" mass="39116">MKDGETLPPGQQTDAVTEPTGSSRDLPKRLLDAGYHPVLLFGTSTSGKSCILSSLMSYLRTTPHASISFGDGVIKTDSEYGRRQLMRAQFLFNRSVLEFIAGKANDATQDEPFYVPVVVTPANGLPQVKFAFLESMGELYKPAPKTHEYFKAPPSEVSDVMQQFHQAISVIYVAPFAINQGYVYDNNTPDDGAARREADLGLVGTIKAYEKMRTAKGKDHHLYLLSKWDLYTHEKCADTEFYAPTPGSIHKLLGERFNQSWSAYQAMPLGVASDRRNYMQYCSGLIGGKNILGVDDEIKKIIDRYPRTLWNWLYQNATTKDGVPGPPLFHDVLPRIPRKPTLSERILGVK</sequence>
<feature type="region of interest" description="Disordered" evidence="1">
    <location>
        <begin position="1"/>
        <end position="27"/>
    </location>
</feature>
<proteinExistence type="predicted"/>
<dbReference type="EMBL" id="PXWF02000006">
    <property type="protein sequence ID" value="PWF55731.1"/>
    <property type="molecule type" value="Genomic_DNA"/>
</dbReference>
<feature type="compositionally biased region" description="Polar residues" evidence="1">
    <location>
        <begin position="9"/>
        <end position="23"/>
    </location>
</feature>
<gene>
    <name evidence="2" type="ORF">C7C56_000330</name>
</gene>
<accession>A0A2U2I7L0</accession>
<reference evidence="2 3" key="1">
    <citation type="submission" date="2018-04" db="EMBL/GenBank/DDBJ databases">
        <title>Massilia violaceinigra sp. nov., a novel purple-pigmented bacterium isolated from Tianshan glacier, Xinjiang, China.</title>
        <authorList>
            <person name="Wang H."/>
        </authorList>
    </citation>
    <scope>NUCLEOTIDE SEQUENCE [LARGE SCALE GENOMIC DNA]</scope>
    <source>
        <strain evidence="2 3">B448-2</strain>
    </source>
</reference>
<protein>
    <submittedName>
        <fullName evidence="2">Uncharacterized protein</fullName>
    </submittedName>
</protein>